<dbReference type="Proteomes" id="UP000184206">
    <property type="component" value="Unassembled WGS sequence"/>
</dbReference>
<dbReference type="PANTHER" id="PTHR33545">
    <property type="entry name" value="UPF0750 MEMBRANE PROTEIN YITT-RELATED"/>
    <property type="match status" value="1"/>
</dbReference>
<dbReference type="EMBL" id="FRCF01000012">
    <property type="protein sequence ID" value="SHM48005.1"/>
    <property type="molecule type" value="Genomic_DNA"/>
</dbReference>
<feature type="transmembrane region" description="Helical" evidence="6">
    <location>
        <begin position="28"/>
        <end position="51"/>
    </location>
</feature>
<dbReference type="InterPro" id="IPR051461">
    <property type="entry name" value="UPF0750_membrane"/>
</dbReference>
<feature type="transmembrane region" description="Helical" evidence="6">
    <location>
        <begin position="126"/>
        <end position="147"/>
    </location>
</feature>
<sequence>MKIRKKLKETNFEKRKISFNPKITQQTLINLLTIIVGSFFFAIGVNSFMIAGNLGEGGFIGISIILFYAYEIPTALSNLVLNFLILIVGFRYLGKRAMYYTIITIPMTSLMLWITEDWQIQSNEILVNTVFGGLFIGLGIGLIIRIGSTTAGTTILARMANKYLDVNVSYALLFFDLIVVAIGLTVMTLEQALLTVIALYIATKVMDFIIEGMNPKKAITIITEKPDVLGKMINTEIRRGITIMDGRGFYSQKDKDILYIVINKSQLTRLKRLIKKYDENAFVVVHDVNSVLGNYFI</sequence>
<evidence type="ECO:0000256" key="2">
    <source>
        <dbReference type="ARBA" id="ARBA00022475"/>
    </source>
</evidence>
<evidence type="ECO:0000256" key="4">
    <source>
        <dbReference type="ARBA" id="ARBA00022989"/>
    </source>
</evidence>
<dbReference type="Pfam" id="PF10035">
    <property type="entry name" value="DUF2179"/>
    <property type="match status" value="1"/>
</dbReference>
<evidence type="ECO:0000256" key="5">
    <source>
        <dbReference type="ARBA" id="ARBA00023136"/>
    </source>
</evidence>
<keyword evidence="2" id="KW-1003">Cell membrane</keyword>
<feature type="transmembrane region" description="Helical" evidence="6">
    <location>
        <begin position="97"/>
        <end position="114"/>
    </location>
</feature>
<keyword evidence="3 6" id="KW-0812">Transmembrane</keyword>
<accession>A0A1M7J4R3</accession>
<gene>
    <name evidence="8" type="ORF">SAMN02745189_02219</name>
</gene>
<feature type="transmembrane region" description="Helical" evidence="6">
    <location>
        <begin position="168"/>
        <end position="186"/>
    </location>
</feature>
<dbReference type="Pfam" id="PF02588">
    <property type="entry name" value="YitT_membrane"/>
    <property type="match status" value="1"/>
</dbReference>
<dbReference type="AlphaFoldDB" id="A0A1M7J4R3"/>
<evidence type="ECO:0000313" key="9">
    <source>
        <dbReference type="Proteomes" id="UP000184206"/>
    </source>
</evidence>
<name>A0A1M7J4R3_9BACL</name>
<keyword evidence="9" id="KW-1185">Reference proteome</keyword>
<organism evidence="8 9">
    <name type="scientific">Lacicoccus alkaliphilus DSM 16010</name>
    <dbReference type="NCBI Taxonomy" id="1123231"/>
    <lineage>
        <taxon>Bacteria</taxon>
        <taxon>Bacillati</taxon>
        <taxon>Bacillota</taxon>
        <taxon>Bacilli</taxon>
        <taxon>Bacillales</taxon>
        <taxon>Salinicoccaceae</taxon>
        <taxon>Lacicoccus</taxon>
    </lineage>
</organism>
<dbReference type="InterPro" id="IPR003740">
    <property type="entry name" value="YitT"/>
</dbReference>
<evidence type="ECO:0000256" key="3">
    <source>
        <dbReference type="ARBA" id="ARBA00022692"/>
    </source>
</evidence>
<protein>
    <submittedName>
        <fullName evidence="8">Uncharacterized membrane-anchored protein YitT, contains DUF161 and DUF2179 domains</fullName>
    </submittedName>
</protein>
<evidence type="ECO:0000256" key="6">
    <source>
        <dbReference type="SAM" id="Phobius"/>
    </source>
</evidence>
<feature type="transmembrane region" description="Helical" evidence="6">
    <location>
        <begin position="57"/>
        <end position="90"/>
    </location>
</feature>
<comment type="subcellular location">
    <subcellularLocation>
        <location evidence="1">Cell membrane</location>
        <topology evidence="1">Multi-pass membrane protein</topology>
    </subcellularLocation>
</comment>
<keyword evidence="4 6" id="KW-1133">Transmembrane helix</keyword>
<dbReference type="RefSeq" id="WP_084670148.1">
    <property type="nucleotide sequence ID" value="NZ_FRCF01000012.1"/>
</dbReference>
<evidence type="ECO:0000259" key="7">
    <source>
        <dbReference type="Pfam" id="PF10035"/>
    </source>
</evidence>
<dbReference type="InterPro" id="IPR019264">
    <property type="entry name" value="DUF2179"/>
</dbReference>
<reference evidence="8 9" key="1">
    <citation type="submission" date="2016-11" db="EMBL/GenBank/DDBJ databases">
        <authorList>
            <person name="Jaros S."/>
            <person name="Januszkiewicz K."/>
            <person name="Wedrychowicz H."/>
        </authorList>
    </citation>
    <scope>NUCLEOTIDE SEQUENCE [LARGE SCALE GENOMIC DNA]</scope>
    <source>
        <strain evidence="8 9">DSM 16010</strain>
    </source>
</reference>
<dbReference type="InterPro" id="IPR015867">
    <property type="entry name" value="N-reg_PII/ATP_PRibTrfase_C"/>
</dbReference>
<evidence type="ECO:0000256" key="1">
    <source>
        <dbReference type="ARBA" id="ARBA00004651"/>
    </source>
</evidence>
<dbReference type="PANTHER" id="PTHR33545:SF4">
    <property type="entry name" value="UPF0750 MEMBRANE PROTEIN YXKD"/>
    <property type="match status" value="1"/>
</dbReference>
<dbReference type="GO" id="GO:0005886">
    <property type="term" value="C:plasma membrane"/>
    <property type="evidence" value="ECO:0007669"/>
    <property type="project" value="UniProtKB-SubCell"/>
</dbReference>
<feature type="domain" description="DUF2179" evidence="7">
    <location>
        <begin position="239"/>
        <end position="293"/>
    </location>
</feature>
<proteinExistence type="predicted"/>
<dbReference type="OrthoDB" id="1758221at2"/>
<evidence type="ECO:0000313" key="8">
    <source>
        <dbReference type="EMBL" id="SHM48005.1"/>
    </source>
</evidence>
<keyword evidence="5 6" id="KW-0472">Membrane</keyword>
<dbReference type="CDD" id="cd16380">
    <property type="entry name" value="YitT_C"/>
    <property type="match status" value="1"/>
</dbReference>
<dbReference type="STRING" id="1123231.SAMN02745189_02219"/>
<dbReference type="PIRSF" id="PIRSF006483">
    <property type="entry name" value="Membrane_protein_YitT"/>
    <property type="match status" value="1"/>
</dbReference>
<dbReference type="Gene3D" id="3.30.70.120">
    <property type="match status" value="1"/>
</dbReference>